<dbReference type="GO" id="GO:0005975">
    <property type="term" value="P:carbohydrate metabolic process"/>
    <property type="evidence" value="ECO:0007669"/>
    <property type="project" value="InterPro"/>
</dbReference>
<protein>
    <recommendedName>
        <fullName evidence="5">G-protein coupled receptor</fullName>
    </recommendedName>
</protein>
<name>W7A5G8_9APIC</name>
<dbReference type="Pfam" id="PF05147">
    <property type="entry name" value="LANC_like"/>
    <property type="match status" value="2"/>
</dbReference>
<keyword evidence="1" id="KW-0862">Zinc</keyword>
<dbReference type="EMBL" id="KI965463">
    <property type="protein sequence ID" value="EUD68377.1"/>
    <property type="molecule type" value="Genomic_DNA"/>
</dbReference>
<keyword evidence="2" id="KW-1133">Transmembrane helix</keyword>
<proteinExistence type="predicted"/>
<evidence type="ECO:0000313" key="4">
    <source>
        <dbReference type="Proteomes" id="UP000030640"/>
    </source>
</evidence>
<feature type="transmembrane region" description="Helical" evidence="2">
    <location>
        <begin position="176"/>
        <end position="195"/>
    </location>
</feature>
<dbReference type="VEuPathDB" id="PlasmoDB:C922_01397"/>
<dbReference type="GO" id="GO:0031179">
    <property type="term" value="P:peptide modification"/>
    <property type="evidence" value="ECO:0007669"/>
    <property type="project" value="InterPro"/>
</dbReference>
<gene>
    <name evidence="3" type="ORF">C922_01397</name>
</gene>
<dbReference type="Gene3D" id="1.50.10.10">
    <property type="match status" value="1"/>
</dbReference>
<dbReference type="GeneID" id="20036671"/>
<organism evidence="3 4">
    <name type="scientific">Plasmodium inui San Antonio 1</name>
    <dbReference type="NCBI Taxonomy" id="1237626"/>
    <lineage>
        <taxon>Eukaryota</taxon>
        <taxon>Sar</taxon>
        <taxon>Alveolata</taxon>
        <taxon>Apicomplexa</taxon>
        <taxon>Aconoidasida</taxon>
        <taxon>Haemosporida</taxon>
        <taxon>Plasmodiidae</taxon>
        <taxon>Plasmodium</taxon>
        <taxon>Plasmodium (Plasmodium)</taxon>
    </lineage>
</organism>
<evidence type="ECO:0000256" key="2">
    <source>
        <dbReference type="SAM" id="Phobius"/>
    </source>
</evidence>
<dbReference type="GO" id="GO:0005886">
    <property type="term" value="C:plasma membrane"/>
    <property type="evidence" value="ECO:0007669"/>
    <property type="project" value="TreeGrafter"/>
</dbReference>
<dbReference type="PANTHER" id="PTHR12736">
    <property type="entry name" value="LANC-LIKE PROTEIN"/>
    <property type="match status" value="1"/>
</dbReference>
<dbReference type="OrthoDB" id="10257263at2759"/>
<dbReference type="SUPFAM" id="SSF158745">
    <property type="entry name" value="LanC-like"/>
    <property type="match status" value="1"/>
</dbReference>
<dbReference type="InterPro" id="IPR007822">
    <property type="entry name" value="LANC-like"/>
</dbReference>
<evidence type="ECO:0000256" key="1">
    <source>
        <dbReference type="PIRSR" id="PIRSR607822-1"/>
    </source>
</evidence>
<dbReference type="Proteomes" id="UP000030640">
    <property type="component" value="Unassembled WGS sequence"/>
</dbReference>
<feature type="binding site" evidence="1">
    <location>
        <position position="374"/>
    </location>
    <ligand>
        <name>Zn(2+)</name>
        <dbReference type="ChEBI" id="CHEBI:29105"/>
    </ligand>
</feature>
<sequence length="536" mass="62469">MSTERMMEGSGRYISNTYLEEFNESENDEQMIRRKINEYAFKLNNEMEHHSSQSIYCGLGGILYMDIILYEGNDDYSFLQFGSNIVKKIKSCRGKDTVSFLEGPSGLYSLATVLHYYLENHSSVDKYIQFLVTYLKDKNDELVSISGECELLYGKCGCIYSFLFCRNIWMKSDHRYTILQNLYIIMTSIFEYGLLKGSTMWNVTSLSLYFEWHEQIYLGAAHGYAGIFLVLYKMIMFFHYNLKELCEALLGADSVAIPEIDEAKYKRCRTNTMEKLNEYLSLIYQVTDEIMNLYLTEDCNVYSSIKKNKTQIKNDTLVQWCHGNVGFVILIIELLKCPFAPNYFVNKYSKSYLERMGLLIWERGLLFKGMGLCHGIAGNGIAFLYLYKHTGGRKWYIKALKYALFCIKHFDRFYSVPDRPDSLFEGYAGLVVFLNFLLRPDSTYFPAYDPPPICPECWARRKDTAPHVHYHMYPHCYMRSGKTANRMVTRKKKAKAKILQQCYFGMYLPRSFLHSEWTAFDRGVNTPVTTSTSPSF</sequence>
<keyword evidence="2" id="KW-0472">Membrane</keyword>
<keyword evidence="1" id="KW-0479">Metal-binding</keyword>
<dbReference type="PANTHER" id="PTHR12736:SF7">
    <property type="entry name" value="LANC-LIKE PROTEIN 3"/>
    <property type="match status" value="1"/>
</dbReference>
<reference evidence="3 4" key="1">
    <citation type="submission" date="2013-02" db="EMBL/GenBank/DDBJ databases">
        <title>The Genome Sequence of Plasmodium inui San Antonio 1.</title>
        <authorList>
            <consortium name="The Broad Institute Genome Sequencing Platform"/>
            <consortium name="The Broad Institute Genome Sequencing Center for Infectious Disease"/>
            <person name="Neafsey D."/>
            <person name="Cheeseman I."/>
            <person name="Volkman S."/>
            <person name="Adams J."/>
            <person name="Walker B."/>
            <person name="Young S.K."/>
            <person name="Zeng Q."/>
            <person name="Gargeya S."/>
            <person name="Fitzgerald M."/>
            <person name="Haas B."/>
            <person name="Abouelleil A."/>
            <person name="Alvarado L."/>
            <person name="Arachchi H.M."/>
            <person name="Berlin A.M."/>
            <person name="Chapman S.B."/>
            <person name="Dewar J."/>
            <person name="Goldberg J."/>
            <person name="Griggs A."/>
            <person name="Gujja S."/>
            <person name="Hansen M."/>
            <person name="Howarth C."/>
            <person name="Imamovic A."/>
            <person name="Larimer J."/>
            <person name="McCowan C."/>
            <person name="Murphy C."/>
            <person name="Neiman D."/>
            <person name="Pearson M."/>
            <person name="Priest M."/>
            <person name="Roberts A."/>
            <person name="Saif S."/>
            <person name="Shea T."/>
            <person name="Sisk P."/>
            <person name="Sykes S."/>
            <person name="Wortman J."/>
            <person name="Nusbaum C."/>
            <person name="Birren B."/>
        </authorList>
    </citation>
    <scope>NUCLEOTIDE SEQUENCE [LARGE SCALE GENOMIC DNA]</scope>
    <source>
        <strain evidence="3 4">San Antonio 1</strain>
    </source>
</reference>
<feature type="binding site" evidence="1">
    <location>
        <position position="373"/>
    </location>
    <ligand>
        <name>Zn(2+)</name>
        <dbReference type="ChEBI" id="CHEBI:29105"/>
    </ligand>
</feature>
<dbReference type="PRINTS" id="PR01950">
    <property type="entry name" value="LANCSUPER"/>
</dbReference>
<evidence type="ECO:0000313" key="3">
    <source>
        <dbReference type="EMBL" id="EUD68377.1"/>
    </source>
</evidence>
<dbReference type="SMART" id="SM01260">
    <property type="entry name" value="LANC_like"/>
    <property type="match status" value="1"/>
</dbReference>
<evidence type="ECO:0008006" key="5">
    <source>
        <dbReference type="Google" id="ProtNLM"/>
    </source>
</evidence>
<feature type="binding site" evidence="1">
    <location>
        <position position="321"/>
    </location>
    <ligand>
        <name>Zn(2+)</name>
        <dbReference type="ChEBI" id="CHEBI:29105"/>
    </ligand>
</feature>
<feature type="transmembrane region" description="Helical" evidence="2">
    <location>
        <begin position="215"/>
        <end position="235"/>
    </location>
</feature>
<dbReference type="GO" id="GO:0046872">
    <property type="term" value="F:metal ion binding"/>
    <property type="evidence" value="ECO:0007669"/>
    <property type="project" value="UniProtKB-KW"/>
</dbReference>
<dbReference type="CDD" id="cd04794">
    <property type="entry name" value="euk_LANCL"/>
    <property type="match status" value="1"/>
</dbReference>
<keyword evidence="4" id="KW-1185">Reference proteome</keyword>
<keyword evidence="2" id="KW-0812">Transmembrane</keyword>
<feature type="transmembrane region" description="Helical" evidence="2">
    <location>
        <begin position="325"/>
        <end position="345"/>
    </location>
</feature>
<dbReference type="RefSeq" id="XP_008815225.1">
    <property type="nucleotide sequence ID" value="XM_008817003.1"/>
</dbReference>
<dbReference type="InterPro" id="IPR012341">
    <property type="entry name" value="6hp_glycosidase-like_sf"/>
</dbReference>
<dbReference type="AlphaFoldDB" id="W7A5G8"/>
<accession>W7A5G8</accession>
<feature type="transmembrane region" description="Helical" evidence="2">
    <location>
        <begin position="365"/>
        <end position="387"/>
    </location>
</feature>